<protein>
    <submittedName>
        <fullName evidence="3">DUF3592 domain-containing protein</fullName>
    </submittedName>
</protein>
<keyword evidence="1" id="KW-0472">Membrane</keyword>
<dbReference type="OrthoDB" id="191236at2"/>
<evidence type="ECO:0000313" key="3">
    <source>
        <dbReference type="EMBL" id="TLD68768.1"/>
    </source>
</evidence>
<feature type="domain" description="DUF3592" evidence="2">
    <location>
        <begin position="57"/>
        <end position="142"/>
    </location>
</feature>
<comment type="caution">
    <text evidence="3">The sequence shown here is derived from an EMBL/GenBank/DDBJ whole genome shotgun (WGS) entry which is preliminary data.</text>
</comment>
<sequence>MPNQRKRPRSFPLEYSKGRNWLITGCILAIAGVPVFGLAAYEYLNASPAMGWPTTIGMIEYSRVGSGVDASGRLGISSSYFPEVGYRYEVDGVSYSGNNVYLGIGSPFKKETAAVVAKYRPGQQTKVYYDPLQPDTAVLDPKVQGQNFVALYLSALASGMGVLCLSVFRTIRRKELWG</sequence>
<dbReference type="AlphaFoldDB" id="A0A5R8K8Y0"/>
<evidence type="ECO:0000256" key="1">
    <source>
        <dbReference type="SAM" id="Phobius"/>
    </source>
</evidence>
<evidence type="ECO:0000259" key="2">
    <source>
        <dbReference type="Pfam" id="PF12158"/>
    </source>
</evidence>
<gene>
    <name evidence="3" type="ORF">FEM03_20760</name>
</gene>
<feature type="transmembrane region" description="Helical" evidence="1">
    <location>
        <begin position="149"/>
        <end position="168"/>
    </location>
</feature>
<dbReference type="InterPro" id="IPR021994">
    <property type="entry name" value="DUF3592"/>
</dbReference>
<dbReference type="EMBL" id="VAUV01000019">
    <property type="protein sequence ID" value="TLD68768.1"/>
    <property type="molecule type" value="Genomic_DNA"/>
</dbReference>
<reference evidence="3 4" key="1">
    <citation type="submission" date="2019-05" db="EMBL/GenBank/DDBJ databases">
        <title>Verrucobacter flavum gen. nov., sp. nov. a new member of the family Verrucomicrobiaceae.</title>
        <authorList>
            <person name="Szuroczki S."/>
            <person name="Abbaszade G."/>
            <person name="Szabo A."/>
            <person name="Felfoldi T."/>
            <person name="Schumann P."/>
            <person name="Boka K."/>
            <person name="Keki Z."/>
            <person name="Toumi M."/>
            <person name="Toth E."/>
        </authorList>
    </citation>
    <scope>NUCLEOTIDE SEQUENCE [LARGE SCALE GENOMIC DNA]</scope>
    <source>
        <strain evidence="3 4">MG-N-17</strain>
    </source>
</reference>
<feature type="transmembrane region" description="Helical" evidence="1">
    <location>
        <begin position="21"/>
        <end position="41"/>
    </location>
</feature>
<keyword evidence="4" id="KW-1185">Reference proteome</keyword>
<proteinExistence type="predicted"/>
<keyword evidence="1" id="KW-0812">Transmembrane</keyword>
<dbReference type="Pfam" id="PF12158">
    <property type="entry name" value="DUF3592"/>
    <property type="match status" value="1"/>
</dbReference>
<organism evidence="3 4">
    <name type="scientific">Phragmitibacter flavus</name>
    <dbReference type="NCBI Taxonomy" id="2576071"/>
    <lineage>
        <taxon>Bacteria</taxon>
        <taxon>Pseudomonadati</taxon>
        <taxon>Verrucomicrobiota</taxon>
        <taxon>Verrucomicrobiia</taxon>
        <taxon>Verrucomicrobiales</taxon>
        <taxon>Verrucomicrobiaceae</taxon>
        <taxon>Phragmitibacter</taxon>
    </lineage>
</organism>
<dbReference type="Proteomes" id="UP000306196">
    <property type="component" value="Unassembled WGS sequence"/>
</dbReference>
<accession>A0A5R8K8Y0</accession>
<name>A0A5R8K8Y0_9BACT</name>
<keyword evidence="1" id="KW-1133">Transmembrane helix</keyword>
<evidence type="ECO:0000313" key="4">
    <source>
        <dbReference type="Proteomes" id="UP000306196"/>
    </source>
</evidence>